<name>A0A1F7WI90_9BACT</name>
<dbReference type="Proteomes" id="UP000176198">
    <property type="component" value="Unassembled WGS sequence"/>
</dbReference>
<dbReference type="EMBL" id="MGFJ01000036">
    <property type="protein sequence ID" value="OGM01878.1"/>
    <property type="molecule type" value="Genomic_DNA"/>
</dbReference>
<evidence type="ECO:0000313" key="3">
    <source>
        <dbReference type="Proteomes" id="UP000176198"/>
    </source>
</evidence>
<comment type="caution">
    <text evidence="2">The sequence shown here is derived from an EMBL/GenBank/DDBJ whole genome shotgun (WGS) entry which is preliminary data.</text>
</comment>
<reference evidence="2 3" key="1">
    <citation type="journal article" date="2016" name="Nat. Commun.">
        <title>Thousands of microbial genomes shed light on interconnected biogeochemical processes in an aquifer system.</title>
        <authorList>
            <person name="Anantharaman K."/>
            <person name="Brown C.T."/>
            <person name="Hug L.A."/>
            <person name="Sharon I."/>
            <person name="Castelle C.J."/>
            <person name="Probst A.J."/>
            <person name="Thomas B.C."/>
            <person name="Singh A."/>
            <person name="Wilkins M.J."/>
            <person name="Karaoz U."/>
            <person name="Brodie E.L."/>
            <person name="Williams K.H."/>
            <person name="Hubbard S.S."/>
            <person name="Banfield J.F."/>
        </authorList>
    </citation>
    <scope>NUCLEOTIDE SEQUENCE [LARGE SCALE GENOMIC DNA]</scope>
</reference>
<dbReference type="InterPro" id="IPR001709">
    <property type="entry name" value="Flavoprot_Pyr_Nucl_cyt_Rdtase"/>
</dbReference>
<dbReference type="PROSITE" id="PS51384">
    <property type="entry name" value="FAD_FR"/>
    <property type="match status" value="1"/>
</dbReference>
<dbReference type="PRINTS" id="PR00371">
    <property type="entry name" value="FPNCR"/>
</dbReference>
<protein>
    <recommendedName>
        <fullName evidence="1">FAD-binding FR-type domain-containing protein</fullName>
    </recommendedName>
</protein>
<dbReference type="STRING" id="1802471.A2115_00310"/>
<dbReference type="CDD" id="cd00322">
    <property type="entry name" value="FNR_like"/>
    <property type="match status" value="1"/>
</dbReference>
<dbReference type="AlphaFoldDB" id="A0A1F7WI90"/>
<dbReference type="PRINTS" id="PR00410">
    <property type="entry name" value="PHEHYDRXLASE"/>
</dbReference>
<organism evidence="2 3">
    <name type="scientific">Candidatus Woesebacteria bacterium GWA1_41_8</name>
    <dbReference type="NCBI Taxonomy" id="1802471"/>
    <lineage>
        <taxon>Bacteria</taxon>
        <taxon>Candidatus Woeseibacteriota</taxon>
    </lineage>
</organism>
<gene>
    <name evidence="2" type="ORF">A2115_00310</name>
</gene>
<proteinExistence type="predicted"/>
<evidence type="ECO:0000259" key="1">
    <source>
        <dbReference type="PROSITE" id="PS51384"/>
    </source>
</evidence>
<feature type="domain" description="FAD-binding FR-type" evidence="1">
    <location>
        <begin position="1"/>
        <end position="102"/>
    </location>
</feature>
<dbReference type="PANTHER" id="PTHR47354:SF5">
    <property type="entry name" value="PROTEIN RFBI"/>
    <property type="match status" value="1"/>
</dbReference>
<dbReference type="InterPro" id="IPR017938">
    <property type="entry name" value="Riboflavin_synthase-like_b-brl"/>
</dbReference>
<dbReference type="Gene3D" id="2.40.30.10">
    <property type="entry name" value="Translation factors"/>
    <property type="match status" value="1"/>
</dbReference>
<dbReference type="Gene3D" id="3.40.50.80">
    <property type="entry name" value="Nucleotide-binding domain of ferredoxin-NADP reductase (FNR) module"/>
    <property type="match status" value="1"/>
</dbReference>
<evidence type="ECO:0000313" key="2">
    <source>
        <dbReference type="EMBL" id="OGM01878.1"/>
    </source>
</evidence>
<dbReference type="Pfam" id="PF00175">
    <property type="entry name" value="NAD_binding_1"/>
    <property type="match status" value="1"/>
</dbReference>
<accession>A0A1F7WI90</accession>
<dbReference type="PANTHER" id="PTHR47354">
    <property type="entry name" value="NADH OXIDOREDUCTASE HCR"/>
    <property type="match status" value="1"/>
</dbReference>
<dbReference type="InterPro" id="IPR017927">
    <property type="entry name" value="FAD-bd_FR_type"/>
</dbReference>
<dbReference type="SUPFAM" id="SSF63380">
    <property type="entry name" value="Riboflavin synthase domain-like"/>
    <property type="match status" value="1"/>
</dbReference>
<dbReference type="InterPro" id="IPR050415">
    <property type="entry name" value="MRET"/>
</dbReference>
<sequence>MKLKLADKRLEAKGTKSFFWEPEKPLKYLPGQYFYITLPKLSFPDPRGSTRHFTLSSSPTEPPLLRITTRLREQSGFKKSLDDLEIGQETEGEGPNGTFVLDESEKGSHIFLAGGIGITPFRSMVKYCLDKNTGSKITLIYSCSMPEEIVFRQELEGYNDLTPNLKLFITVTQPDRGKDGWSGLVGRIDEGMIKKLIPDYSSQNPTFWLCGPPPMIEAMEQVLGKLNISSGKVRSEKFTGY</sequence>
<dbReference type="GO" id="GO:0016491">
    <property type="term" value="F:oxidoreductase activity"/>
    <property type="evidence" value="ECO:0007669"/>
    <property type="project" value="InterPro"/>
</dbReference>
<dbReference type="InterPro" id="IPR039261">
    <property type="entry name" value="FNR_nucleotide-bd"/>
</dbReference>
<dbReference type="InterPro" id="IPR001433">
    <property type="entry name" value="OxRdtase_FAD/NAD-bd"/>
</dbReference>
<dbReference type="SUPFAM" id="SSF52343">
    <property type="entry name" value="Ferredoxin reductase-like, C-terminal NADP-linked domain"/>
    <property type="match status" value="1"/>
</dbReference>